<name>A0A1S2Y8C4_CICAR</name>
<feature type="transmembrane region" description="Helical" evidence="3">
    <location>
        <begin position="12"/>
        <end position="33"/>
    </location>
</feature>
<keyword evidence="2" id="KW-0808">Transferase</keyword>
<dbReference type="RefSeq" id="XP_004500267.1">
    <property type="nucleotide sequence ID" value="XM_004500210.3"/>
</dbReference>
<dbReference type="InterPro" id="IPR006598">
    <property type="entry name" value="CAP10"/>
</dbReference>
<dbReference type="eggNOG" id="KOG2458">
    <property type="taxonomic scope" value="Eukaryota"/>
</dbReference>
<dbReference type="Pfam" id="PF05686">
    <property type="entry name" value="Glyco_transf_90"/>
    <property type="match status" value="1"/>
</dbReference>
<evidence type="ECO:0000256" key="3">
    <source>
        <dbReference type="SAM" id="Phobius"/>
    </source>
</evidence>
<dbReference type="PANTHER" id="PTHR12203:SF35">
    <property type="entry name" value="PROTEIN O-GLUCOSYLTRANSFERASE 1"/>
    <property type="match status" value="1"/>
</dbReference>
<comment type="similarity">
    <text evidence="1">Belongs to the glycosyltransferase 90 family.</text>
</comment>
<keyword evidence="3" id="KW-1133">Transmembrane helix</keyword>
<dbReference type="KEGG" id="cam:101501069"/>
<dbReference type="OrthoDB" id="202415at2759"/>
<organism evidence="5 6">
    <name type="scientific">Cicer arietinum</name>
    <name type="common">Chickpea</name>
    <name type="synonym">Garbanzo</name>
    <dbReference type="NCBI Taxonomy" id="3827"/>
    <lineage>
        <taxon>Eukaryota</taxon>
        <taxon>Viridiplantae</taxon>
        <taxon>Streptophyta</taxon>
        <taxon>Embryophyta</taxon>
        <taxon>Tracheophyta</taxon>
        <taxon>Spermatophyta</taxon>
        <taxon>Magnoliopsida</taxon>
        <taxon>eudicotyledons</taxon>
        <taxon>Gunneridae</taxon>
        <taxon>Pentapetalae</taxon>
        <taxon>rosids</taxon>
        <taxon>fabids</taxon>
        <taxon>Fabales</taxon>
        <taxon>Fabaceae</taxon>
        <taxon>Papilionoideae</taxon>
        <taxon>50 kb inversion clade</taxon>
        <taxon>NPAAA clade</taxon>
        <taxon>Hologalegina</taxon>
        <taxon>IRL clade</taxon>
        <taxon>Cicereae</taxon>
        <taxon>Cicer</taxon>
    </lineage>
</organism>
<keyword evidence="3" id="KW-0472">Membrane</keyword>
<evidence type="ECO:0000259" key="4">
    <source>
        <dbReference type="SMART" id="SM00672"/>
    </source>
</evidence>
<dbReference type="PaxDb" id="3827-XP_004500267.1"/>
<keyword evidence="5" id="KW-1185">Reference proteome</keyword>
<evidence type="ECO:0000313" key="5">
    <source>
        <dbReference type="Proteomes" id="UP000087171"/>
    </source>
</evidence>
<reference evidence="6" key="2">
    <citation type="submission" date="2025-08" db="UniProtKB">
        <authorList>
            <consortium name="RefSeq"/>
        </authorList>
    </citation>
    <scope>IDENTIFICATION</scope>
    <source>
        <tissue evidence="6">Etiolated seedlings</tissue>
    </source>
</reference>
<dbReference type="SMART" id="SM00672">
    <property type="entry name" value="CAP10"/>
    <property type="match status" value="1"/>
</dbReference>
<dbReference type="GeneID" id="101501069"/>
<accession>A0A1S2Y8C4</accession>
<sequence>MGLSSKHYPRTPTYLLPCVLALSFFSLTALLLYKVDDVASRTGTVVGHNLEPTPWHVFPAKPFDEETRQRRAYKIIQCSYLTCRSSVSGDRKRLGFATGDSKRQDCPDFFRAIRKDLEPWKVTKISKGHLMAAQNYAAFRVVIVGGKMFVDWYYACVQSRAMFTVWSLLQLLRKYPGLVPDVDLMFDCMDKPTINKTEHSSMPLPLFRYCTTKQHFDIPFPDWSFWGWPEINIGPWQEEFPDIKQGSQAVSWVNKMPRAYWKGNPDVFSPVRTELLNCNHSRKYGAQIMRQDWGAAARSGFKESKLSNQCNHRYKIYAEGYAWSVSLKYILSCSSVALIISPQYEDFFSRGLIPNQNFLLIDPLDMCPSIKRAVDWGNGHPNEAEALGKRGQDFMGSLNIDRIYDYMFHLISEYSKLLDFKPTPPSTALEVCAESVLCFADDKQRTFLSRSTASPSQTPPCTLKSA</sequence>
<protein>
    <submittedName>
        <fullName evidence="6">O-glucosyltransferase rumi</fullName>
    </submittedName>
</protein>
<dbReference type="AlphaFoldDB" id="A0A1S2Y8C4"/>
<proteinExistence type="inferred from homology"/>
<dbReference type="Proteomes" id="UP000087171">
    <property type="component" value="Chromosome Ca5"/>
</dbReference>
<evidence type="ECO:0000313" key="6">
    <source>
        <dbReference type="RefSeq" id="XP_004500267.1"/>
    </source>
</evidence>
<reference evidence="5" key="1">
    <citation type="journal article" date="2013" name="Nat. Biotechnol.">
        <title>Draft genome sequence of chickpea (Cicer arietinum) provides a resource for trait improvement.</title>
        <authorList>
            <person name="Varshney R.K."/>
            <person name="Song C."/>
            <person name="Saxena R.K."/>
            <person name="Azam S."/>
            <person name="Yu S."/>
            <person name="Sharpe A.G."/>
            <person name="Cannon S."/>
            <person name="Baek J."/>
            <person name="Rosen B.D."/>
            <person name="Tar'an B."/>
            <person name="Millan T."/>
            <person name="Zhang X."/>
            <person name="Ramsay L.D."/>
            <person name="Iwata A."/>
            <person name="Wang Y."/>
            <person name="Nelson W."/>
            <person name="Farmer A.D."/>
            <person name="Gaur P.M."/>
            <person name="Soderlund C."/>
            <person name="Penmetsa R.V."/>
            <person name="Xu C."/>
            <person name="Bharti A.K."/>
            <person name="He W."/>
            <person name="Winter P."/>
            <person name="Zhao S."/>
            <person name="Hane J.K."/>
            <person name="Carrasquilla-Garcia N."/>
            <person name="Condie J.A."/>
            <person name="Upadhyaya H.D."/>
            <person name="Luo M.C."/>
            <person name="Thudi M."/>
            <person name="Gowda C.L."/>
            <person name="Singh N.P."/>
            <person name="Lichtenzveig J."/>
            <person name="Gali K.K."/>
            <person name="Rubio J."/>
            <person name="Nadarajan N."/>
            <person name="Dolezel J."/>
            <person name="Bansal K.C."/>
            <person name="Xu X."/>
            <person name="Edwards D."/>
            <person name="Zhang G."/>
            <person name="Kahl G."/>
            <person name="Gil J."/>
            <person name="Singh K.B."/>
            <person name="Datta S.K."/>
            <person name="Jackson S.A."/>
            <person name="Wang J."/>
            <person name="Cook D.R."/>
        </authorList>
    </citation>
    <scope>NUCLEOTIDE SEQUENCE [LARGE SCALE GENOMIC DNA]</scope>
    <source>
        <strain evidence="5">cv. CDC Frontier</strain>
    </source>
</reference>
<dbReference type="InterPro" id="IPR051091">
    <property type="entry name" value="O-Glucosyltr/Glycosyltrsf_90"/>
</dbReference>
<evidence type="ECO:0000256" key="2">
    <source>
        <dbReference type="ARBA" id="ARBA00022679"/>
    </source>
</evidence>
<feature type="domain" description="Glycosyl transferase CAP10" evidence="4">
    <location>
        <begin position="178"/>
        <end position="421"/>
    </location>
</feature>
<evidence type="ECO:0000256" key="1">
    <source>
        <dbReference type="ARBA" id="ARBA00010118"/>
    </source>
</evidence>
<gene>
    <name evidence="6" type="primary">LOC101501069</name>
</gene>
<keyword evidence="3" id="KW-0812">Transmembrane</keyword>
<dbReference type="GO" id="GO:0016740">
    <property type="term" value="F:transferase activity"/>
    <property type="evidence" value="ECO:0007669"/>
    <property type="project" value="UniProtKB-KW"/>
</dbReference>
<dbReference type="PANTHER" id="PTHR12203">
    <property type="entry name" value="KDEL LYS-ASP-GLU-LEU CONTAINING - RELATED"/>
    <property type="match status" value="1"/>
</dbReference>